<evidence type="ECO:0000313" key="2">
    <source>
        <dbReference type="EMBL" id="KAF2587342.1"/>
    </source>
</evidence>
<organism evidence="2">
    <name type="scientific">Brassica cretica</name>
    <name type="common">Mustard</name>
    <dbReference type="NCBI Taxonomy" id="69181"/>
    <lineage>
        <taxon>Eukaryota</taxon>
        <taxon>Viridiplantae</taxon>
        <taxon>Streptophyta</taxon>
        <taxon>Embryophyta</taxon>
        <taxon>Tracheophyta</taxon>
        <taxon>Spermatophyta</taxon>
        <taxon>Magnoliopsida</taxon>
        <taxon>eudicotyledons</taxon>
        <taxon>Gunneridae</taxon>
        <taxon>Pentapetalae</taxon>
        <taxon>rosids</taxon>
        <taxon>malvids</taxon>
        <taxon>Brassicales</taxon>
        <taxon>Brassicaceae</taxon>
        <taxon>Brassiceae</taxon>
        <taxon>Brassica</taxon>
    </lineage>
</organism>
<dbReference type="EMBL" id="QGKY02000246">
    <property type="protein sequence ID" value="KAF2587342.1"/>
    <property type="molecule type" value="Genomic_DNA"/>
</dbReference>
<evidence type="ECO:0000256" key="1">
    <source>
        <dbReference type="SAM" id="MobiDB-lite"/>
    </source>
</evidence>
<accession>A0A8S9JZB7</accession>
<name>A0A8S9JZB7_BRACR</name>
<proteinExistence type="predicted"/>
<feature type="compositionally biased region" description="Polar residues" evidence="1">
    <location>
        <begin position="9"/>
        <end position="20"/>
    </location>
</feature>
<reference evidence="2" key="1">
    <citation type="submission" date="2019-12" db="EMBL/GenBank/DDBJ databases">
        <title>Genome sequencing and annotation of Brassica cretica.</title>
        <authorList>
            <person name="Studholme D.J."/>
            <person name="Sarris P.F."/>
        </authorList>
    </citation>
    <scope>NUCLEOTIDE SEQUENCE</scope>
    <source>
        <strain evidence="2">PFS-102/07</strain>
        <tissue evidence="2">Leaf</tissue>
    </source>
</reference>
<sequence length="60" mass="6881">MIEEGGQQGRQYSESGSEQFHRVQPTTLMKNKVFWSPNLSQLILDFCFEKASSTPCKKVQ</sequence>
<protein>
    <submittedName>
        <fullName evidence="2">Uncharacterized protein</fullName>
    </submittedName>
</protein>
<gene>
    <name evidence="2" type="ORF">F2Q70_00034543</name>
</gene>
<feature type="region of interest" description="Disordered" evidence="1">
    <location>
        <begin position="1"/>
        <end position="20"/>
    </location>
</feature>
<comment type="caution">
    <text evidence="2">The sequence shown here is derived from an EMBL/GenBank/DDBJ whole genome shotgun (WGS) entry which is preliminary data.</text>
</comment>
<dbReference type="AlphaFoldDB" id="A0A8S9JZB7"/>